<dbReference type="InterPro" id="IPR050808">
    <property type="entry name" value="Phage_Integrase"/>
</dbReference>
<evidence type="ECO:0000256" key="2">
    <source>
        <dbReference type="ARBA" id="ARBA00022908"/>
    </source>
</evidence>
<dbReference type="STRING" id="1123402.SAMN02583745_00222"/>
<dbReference type="AlphaFoldDB" id="A0A1H9YFX3"/>
<dbReference type="SUPFAM" id="SSF56349">
    <property type="entry name" value="DNA breaking-rejoining enzymes"/>
    <property type="match status" value="1"/>
</dbReference>
<dbReference type="Gene3D" id="1.10.150.130">
    <property type="match status" value="1"/>
</dbReference>
<dbReference type="EMBL" id="FOHV01000001">
    <property type="protein sequence ID" value="SES67468.1"/>
    <property type="molecule type" value="Genomic_DNA"/>
</dbReference>
<accession>A0A1H9YFX3</accession>
<organism evidence="4 5">
    <name type="scientific">Thorsellia anophelis DSM 18579</name>
    <dbReference type="NCBI Taxonomy" id="1123402"/>
    <lineage>
        <taxon>Bacteria</taxon>
        <taxon>Pseudomonadati</taxon>
        <taxon>Pseudomonadota</taxon>
        <taxon>Gammaproteobacteria</taxon>
        <taxon>Enterobacterales</taxon>
        <taxon>Thorselliaceae</taxon>
        <taxon>Thorsellia</taxon>
    </lineage>
</organism>
<dbReference type="GO" id="GO:0003677">
    <property type="term" value="F:DNA binding"/>
    <property type="evidence" value="ECO:0007669"/>
    <property type="project" value="UniProtKB-KW"/>
</dbReference>
<keyword evidence="5" id="KW-1185">Reference proteome</keyword>
<gene>
    <name evidence="4" type="ORF">SAMN02583745_00222</name>
</gene>
<dbReference type="OrthoDB" id="9795573at2"/>
<protein>
    <submittedName>
        <fullName evidence="4">Uncharacterized protein</fullName>
    </submittedName>
</protein>
<dbReference type="PANTHER" id="PTHR30629">
    <property type="entry name" value="PROPHAGE INTEGRASE"/>
    <property type="match status" value="1"/>
</dbReference>
<dbReference type="GO" id="GO:0015074">
    <property type="term" value="P:DNA integration"/>
    <property type="evidence" value="ECO:0007669"/>
    <property type="project" value="UniProtKB-KW"/>
</dbReference>
<evidence type="ECO:0000313" key="5">
    <source>
        <dbReference type="Proteomes" id="UP000242642"/>
    </source>
</evidence>
<comment type="similarity">
    <text evidence="1">Belongs to the 'phage' integrase family.</text>
</comment>
<reference evidence="5" key="1">
    <citation type="submission" date="2016-10" db="EMBL/GenBank/DDBJ databases">
        <authorList>
            <person name="Varghese N."/>
            <person name="Submissions S."/>
        </authorList>
    </citation>
    <scope>NUCLEOTIDE SEQUENCE [LARGE SCALE GENOMIC DNA]</scope>
    <source>
        <strain evidence="5">DSM 18579</strain>
    </source>
</reference>
<sequence length="98" mass="10903">MKPLTATGKFEMVKRVIQRVNKILFHAIHAGLIHANPAANISKAFEKTKVKHHPSISPEELPELMKTLQVASVNLQTRLVIELQLLTITRLSEASGTK</sequence>
<keyword evidence="3" id="KW-0238">DNA-binding</keyword>
<dbReference type="Proteomes" id="UP000242642">
    <property type="component" value="Unassembled WGS sequence"/>
</dbReference>
<proteinExistence type="inferred from homology"/>
<evidence type="ECO:0000313" key="4">
    <source>
        <dbReference type="EMBL" id="SES67468.1"/>
    </source>
</evidence>
<keyword evidence="2" id="KW-0229">DNA integration</keyword>
<dbReference type="PANTHER" id="PTHR30629:SF6">
    <property type="entry name" value="PROPHAGE INTEGRASE INTA-RELATED"/>
    <property type="match status" value="1"/>
</dbReference>
<evidence type="ECO:0000256" key="3">
    <source>
        <dbReference type="ARBA" id="ARBA00023125"/>
    </source>
</evidence>
<dbReference type="InterPro" id="IPR010998">
    <property type="entry name" value="Integrase_recombinase_N"/>
</dbReference>
<name>A0A1H9YFX3_9GAMM</name>
<evidence type="ECO:0000256" key="1">
    <source>
        <dbReference type="ARBA" id="ARBA00008857"/>
    </source>
</evidence>
<dbReference type="InterPro" id="IPR011010">
    <property type="entry name" value="DNA_brk_join_enz"/>
</dbReference>